<feature type="region of interest" description="Disordered" evidence="1">
    <location>
        <begin position="58"/>
        <end position="106"/>
    </location>
</feature>
<reference evidence="3" key="2">
    <citation type="journal article" date="2014" name="ISME J.">
        <title>Microbial stratification in low pH oxic and suboxic macroscopic growths along an acid mine drainage.</title>
        <authorList>
            <person name="Mendez-Garcia C."/>
            <person name="Mesa V."/>
            <person name="Sprenger R.R."/>
            <person name="Richter M."/>
            <person name="Diez M.S."/>
            <person name="Solano J."/>
            <person name="Bargiela R."/>
            <person name="Golyshina O.V."/>
            <person name="Manteca A."/>
            <person name="Ramos J.L."/>
            <person name="Gallego J.R."/>
            <person name="Llorente I."/>
            <person name="Martins Dos Santos V.A."/>
            <person name="Jensen O.N."/>
            <person name="Pelaez A.I."/>
            <person name="Sanchez J."/>
            <person name="Ferrer M."/>
        </authorList>
    </citation>
    <scope>NUCLEOTIDE SEQUENCE</scope>
</reference>
<feature type="domain" description="DUF6444" evidence="2">
    <location>
        <begin position="28"/>
        <end position="101"/>
    </location>
</feature>
<protein>
    <recommendedName>
        <fullName evidence="2">DUF6444 domain-containing protein</fullName>
    </recommendedName>
</protein>
<accession>T0Y464</accession>
<feature type="non-terminal residue" evidence="3">
    <location>
        <position position="142"/>
    </location>
</feature>
<name>T0Y464_9ZZZZ</name>
<organism evidence="3">
    <name type="scientific">mine drainage metagenome</name>
    <dbReference type="NCBI Taxonomy" id="410659"/>
    <lineage>
        <taxon>unclassified sequences</taxon>
        <taxon>metagenomes</taxon>
        <taxon>ecological metagenomes</taxon>
    </lineage>
</organism>
<comment type="caution">
    <text evidence="3">The sequence shown here is derived from an EMBL/GenBank/DDBJ whole genome shotgun (WGS) entry which is preliminary data.</text>
</comment>
<evidence type="ECO:0000313" key="3">
    <source>
        <dbReference type="EMBL" id="EQD27843.1"/>
    </source>
</evidence>
<feature type="region of interest" description="Disordered" evidence="1">
    <location>
        <begin position="121"/>
        <end position="142"/>
    </location>
</feature>
<gene>
    <name evidence="3" type="ORF">B1A_21531</name>
</gene>
<feature type="compositionally biased region" description="Low complexity" evidence="1">
    <location>
        <begin position="59"/>
        <end position="74"/>
    </location>
</feature>
<dbReference type="AlphaFoldDB" id="T0Y464"/>
<dbReference type="EMBL" id="AUZX01015908">
    <property type="protein sequence ID" value="EQD27843.1"/>
    <property type="molecule type" value="Genomic_DNA"/>
</dbReference>
<reference evidence="3" key="1">
    <citation type="submission" date="2013-08" db="EMBL/GenBank/DDBJ databases">
        <authorList>
            <person name="Mendez C."/>
            <person name="Richter M."/>
            <person name="Ferrer M."/>
            <person name="Sanchez J."/>
        </authorList>
    </citation>
    <scope>NUCLEOTIDE SEQUENCE</scope>
</reference>
<sequence>MDVRTEQTYRQRIAELTRQLAERDATIINLRAQVADMSVRVAALTEQVADLLAQVARLSKNSSNSSKPPSSDIVKPPPPPLPPGEKRSIGGQKGHPRHEREPFAPAQINRVVDYQMDCCPKCGGQMRPLHQPPRKLQQVEIP</sequence>
<dbReference type="Pfam" id="PF20042">
    <property type="entry name" value="DUF6444"/>
    <property type="match status" value="1"/>
</dbReference>
<evidence type="ECO:0000259" key="2">
    <source>
        <dbReference type="Pfam" id="PF20042"/>
    </source>
</evidence>
<evidence type="ECO:0000256" key="1">
    <source>
        <dbReference type="SAM" id="MobiDB-lite"/>
    </source>
</evidence>
<proteinExistence type="predicted"/>
<dbReference type="InterPro" id="IPR045618">
    <property type="entry name" value="DUF6444"/>
</dbReference>